<evidence type="ECO:0000256" key="1">
    <source>
        <dbReference type="SAM" id="SignalP"/>
    </source>
</evidence>
<gene>
    <name evidence="2" type="ORF">LX32DRAFT_117540</name>
</gene>
<name>A0AAD9HRY0_9PEZI</name>
<feature type="chain" id="PRO_5042018423" description="Secreted protein" evidence="1">
    <location>
        <begin position="31"/>
        <end position="88"/>
    </location>
</feature>
<accession>A0AAD9HRY0</accession>
<evidence type="ECO:0000313" key="2">
    <source>
        <dbReference type="EMBL" id="KAK2033172.1"/>
    </source>
</evidence>
<evidence type="ECO:0000313" key="3">
    <source>
        <dbReference type="Proteomes" id="UP001232148"/>
    </source>
</evidence>
<protein>
    <recommendedName>
        <fullName evidence="4">Secreted protein</fullName>
    </recommendedName>
</protein>
<reference evidence="2" key="1">
    <citation type="submission" date="2021-06" db="EMBL/GenBank/DDBJ databases">
        <title>Comparative genomics, transcriptomics and evolutionary studies reveal genomic signatures of adaptation to plant cell wall in hemibiotrophic fungi.</title>
        <authorList>
            <consortium name="DOE Joint Genome Institute"/>
            <person name="Baroncelli R."/>
            <person name="Diaz J.F."/>
            <person name="Benocci T."/>
            <person name="Peng M."/>
            <person name="Battaglia E."/>
            <person name="Haridas S."/>
            <person name="Andreopoulos W."/>
            <person name="Labutti K."/>
            <person name="Pangilinan J."/>
            <person name="Floch G.L."/>
            <person name="Makela M.R."/>
            <person name="Henrissat B."/>
            <person name="Grigoriev I.V."/>
            <person name="Crouch J.A."/>
            <person name="De Vries R.P."/>
            <person name="Sukno S.A."/>
            <person name="Thon M.R."/>
        </authorList>
    </citation>
    <scope>NUCLEOTIDE SEQUENCE</scope>
    <source>
        <strain evidence="2">MAFF235873</strain>
    </source>
</reference>
<dbReference type="EMBL" id="MU842824">
    <property type="protein sequence ID" value="KAK2033172.1"/>
    <property type="molecule type" value="Genomic_DNA"/>
</dbReference>
<comment type="caution">
    <text evidence="2">The sequence shown here is derived from an EMBL/GenBank/DDBJ whole genome shotgun (WGS) entry which is preliminary data.</text>
</comment>
<dbReference type="Proteomes" id="UP001232148">
    <property type="component" value="Unassembled WGS sequence"/>
</dbReference>
<keyword evidence="1" id="KW-0732">Signal</keyword>
<sequence length="88" mass="10054">MKKHTHDASECFLSVCLCCGHLLFVASSSAHLSTCRGVRLLLIDGWQRSRPIRYCGWSREESFVFGEKVDVVGERERLPYLPTTQVPR</sequence>
<proteinExistence type="predicted"/>
<dbReference type="AlphaFoldDB" id="A0AAD9HRY0"/>
<feature type="signal peptide" evidence="1">
    <location>
        <begin position="1"/>
        <end position="30"/>
    </location>
</feature>
<keyword evidence="3" id="KW-1185">Reference proteome</keyword>
<organism evidence="2 3">
    <name type="scientific">Colletotrichum zoysiae</name>
    <dbReference type="NCBI Taxonomy" id="1216348"/>
    <lineage>
        <taxon>Eukaryota</taxon>
        <taxon>Fungi</taxon>
        <taxon>Dikarya</taxon>
        <taxon>Ascomycota</taxon>
        <taxon>Pezizomycotina</taxon>
        <taxon>Sordariomycetes</taxon>
        <taxon>Hypocreomycetidae</taxon>
        <taxon>Glomerellales</taxon>
        <taxon>Glomerellaceae</taxon>
        <taxon>Colletotrichum</taxon>
        <taxon>Colletotrichum graminicola species complex</taxon>
    </lineage>
</organism>
<evidence type="ECO:0008006" key="4">
    <source>
        <dbReference type="Google" id="ProtNLM"/>
    </source>
</evidence>